<evidence type="ECO:0000313" key="6">
    <source>
        <dbReference type="Proteomes" id="UP000474957"/>
    </source>
</evidence>
<dbReference type="Gene3D" id="3.40.190.10">
    <property type="entry name" value="Periplasmic binding protein-like II"/>
    <property type="match status" value="1"/>
</dbReference>
<dbReference type="EMBL" id="WIND01000001">
    <property type="protein sequence ID" value="MSU88017.1"/>
    <property type="molecule type" value="Genomic_DNA"/>
</dbReference>
<evidence type="ECO:0000313" key="5">
    <source>
        <dbReference type="EMBL" id="MSU88017.1"/>
    </source>
</evidence>
<dbReference type="CDD" id="cd08500">
    <property type="entry name" value="PBP2_NikA_DppA_OppA_like_4"/>
    <property type="match status" value="1"/>
</dbReference>
<organism evidence="5 6">
    <name type="scientific">Halovulum marinum</name>
    <dbReference type="NCBI Taxonomy" id="2662447"/>
    <lineage>
        <taxon>Bacteria</taxon>
        <taxon>Pseudomonadati</taxon>
        <taxon>Pseudomonadota</taxon>
        <taxon>Alphaproteobacteria</taxon>
        <taxon>Rhodobacterales</taxon>
        <taxon>Paracoccaceae</taxon>
        <taxon>Halovulum</taxon>
    </lineage>
</organism>
<dbReference type="GO" id="GO:0015833">
    <property type="term" value="P:peptide transport"/>
    <property type="evidence" value="ECO:0007669"/>
    <property type="project" value="TreeGrafter"/>
</dbReference>
<dbReference type="Gene3D" id="3.10.105.10">
    <property type="entry name" value="Dipeptide-binding Protein, Domain 3"/>
    <property type="match status" value="1"/>
</dbReference>
<dbReference type="RefSeq" id="WP_154443707.1">
    <property type="nucleotide sequence ID" value="NZ_WIND01000001.1"/>
</dbReference>
<gene>
    <name evidence="5" type="ORF">GE300_00105</name>
</gene>
<dbReference type="PANTHER" id="PTHR30290">
    <property type="entry name" value="PERIPLASMIC BINDING COMPONENT OF ABC TRANSPORTER"/>
    <property type="match status" value="1"/>
</dbReference>
<keyword evidence="3" id="KW-0732">Signal</keyword>
<name>A0A6L5YUS5_9RHOB</name>
<feature type="chain" id="PRO_5026732971" evidence="3">
    <location>
        <begin position="26"/>
        <end position="630"/>
    </location>
</feature>
<comment type="subcellular location">
    <subcellularLocation>
        <location evidence="1">Periplasm</location>
    </subcellularLocation>
</comment>
<keyword evidence="6" id="KW-1185">Reference proteome</keyword>
<comment type="caution">
    <text evidence="5">The sequence shown here is derived from an EMBL/GenBank/DDBJ whole genome shotgun (WGS) entry which is preliminary data.</text>
</comment>
<evidence type="ECO:0000256" key="1">
    <source>
        <dbReference type="ARBA" id="ARBA00004418"/>
    </source>
</evidence>
<dbReference type="GO" id="GO:1904680">
    <property type="term" value="F:peptide transmembrane transporter activity"/>
    <property type="evidence" value="ECO:0007669"/>
    <property type="project" value="TreeGrafter"/>
</dbReference>
<feature type="signal peptide" evidence="3">
    <location>
        <begin position="1"/>
        <end position="25"/>
    </location>
</feature>
<comment type="similarity">
    <text evidence="2">Belongs to the bacterial solute-binding protein 5 family.</text>
</comment>
<dbReference type="InterPro" id="IPR039424">
    <property type="entry name" value="SBP_5"/>
</dbReference>
<dbReference type="Proteomes" id="UP000474957">
    <property type="component" value="Unassembled WGS sequence"/>
</dbReference>
<accession>A0A6L5YUS5</accession>
<dbReference type="SUPFAM" id="SSF53850">
    <property type="entry name" value="Periplasmic binding protein-like II"/>
    <property type="match status" value="1"/>
</dbReference>
<feature type="domain" description="Solute-binding protein family 5" evidence="4">
    <location>
        <begin position="264"/>
        <end position="508"/>
    </location>
</feature>
<proteinExistence type="inferred from homology"/>
<sequence length="630" mass="70633">MTRHVGRLCLSTAVLALAAGAPALANGYTQAPMLDARVDAGELPPAEERMPAEPLQLEAPEVGTYGGTWRSTLKGNNDEGWIRRSANYEPLVSYTFGWDGVVPNIAQSWDVNEDATRFTFHLREGHKWSDGTPFTAEDVVFAINDVINSDSFPGERPPALLGATASAPDAQTVVIDLPVPHSLFLEQMASVAGPQVVHMQKAFCSQFHPDYNPDAEKNATDAGLSGWGEAMMLNCGVRRNRNAERPTLAAWIQQVDYDGINTPVSFARNPYYFKVDQDGNQLPYIDTLSMTQVEDANSIVLMGIAGEIDFTNRHIDNVANKPVFFDNQKKGDYKIYDTIVADMNTAIIQLNLNYDDDGFRELFQNKDFRIALSHGIDRQEIIDVVYAGLGEPYQAAPRPESPFYDEELAKQYTEWDPDLANRMLDGIGLTERNGDGIRLLPDGRPISIRIDTTTDLGTYLDILELVALHWEEIGIDLDVRKAERSYVYEQKDNNRHMAHVWKGDGGLGDAMLDSRYYLPMHDESAFALRWAMNWKDPNNATRQDPPEEVARQLDLYKKMYEAADPAERDELFRQVLEITRDQFYTIGVSLPPSSYGIASNAMGNIPENQPHAWIYPNPGPMNTSLLFKRQ</sequence>
<reference evidence="5 6" key="1">
    <citation type="submission" date="2019-10" db="EMBL/GenBank/DDBJ databases">
        <title>Cognatihalovulum marinum gen. nov. sp. nov., a new member of the family Rhodobacteraceae isolated from deep seawater of the Northwest Indian Ocean.</title>
        <authorList>
            <person name="Ruan C."/>
            <person name="Wang J."/>
            <person name="Zheng X."/>
            <person name="Song L."/>
            <person name="Zhu Y."/>
            <person name="Huang Y."/>
            <person name="Lu Z."/>
            <person name="Du W."/>
            <person name="Huang L."/>
            <person name="Dai X."/>
        </authorList>
    </citation>
    <scope>NUCLEOTIDE SEQUENCE [LARGE SCALE GENOMIC DNA]</scope>
    <source>
        <strain evidence="5 6">2CG4</strain>
    </source>
</reference>
<evidence type="ECO:0000256" key="3">
    <source>
        <dbReference type="SAM" id="SignalP"/>
    </source>
</evidence>
<dbReference type="InterPro" id="IPR000914">
    <property type="entry name" value="SBP_5_dom"/>
</dbReference>
<dbReference type="AlphaFoldDB" id="A0A6L5YUS5"/>
<protein>
    <submittedName>
        <fullName evidence="5">ABC transporter substrate-binding protein</fullName>
    </submittedName>
</protein>
<feature type="domain" description="Solute-binding protein family 5" evidence="4">
    <location>
        <begin position="101"/>
        <end position="197"/>
    </location>
</feature>
<dbReference type="Pfam" id="PF00496">
    <property type="entry name" value="SBP_bac_5"/>
    <property type="match status" value="2"/>
</dbReference>
<evidence type="ECO:0000256" key="2">
    <source>
        <dbReference type="ARBA" id="ARBA00005695"/>
    </source>
</evidence>
<evidence type="ECO:0000259" key="4">
    <source>
        <dbReference type="Pfam" id="PF00496"/>
    </source>
</evidence>
<dbReference type="PANTHER" id="PTHR30290:SF62">
    <property type="entry name" value="OLIGOPEPTIDE ABC TRANSPORTER, PERIPLASMIC OLIGOPEPTIDE-BINDING PROTEIN"/>
    <property type="match status" value="1"/>
</dbReference>